<reference evidence="1 2" key="1">
    <citation type="journal article" date="2015" name="Genome Announc.">
        <title>Whole-Genome Sequence of Leptospira interrogans Serovar Hardjo Subtype Hardjoprajitno Strain Norma, Isolated from Cattle in a Leptospirosis Outbreak in Brazil.</title>
        <authorList>
            <person name="Cosate M.R."/>
            <person name="Soares S.C."/>
            <person name="Mendes T.A."/>
            <person name="Raittz R.T."/>
            <person name="Moreira E.C."/>
            <person name="Leite R."/>
            <person name="Fernandes G.R."/>
            <person name="Haddad J.P."/>
            <person name="Ortega J.M."/>
        </authorList>
    </citation>
    <scope>NUCLEOTIDE SEQUENCE [LARGE SCALE GENOMIC DNA]</scope>
    <source>
        <strain evidence="1 2">Norma</strain>
    </source>
</reference>
<name>A0A0M4N7A8_LEPIR</name>
<sequence length="48" mass="5869">MAINKIALINYFIKQKQNKELIFQQLYLFFMEKSGFYKRIEPLTPNVR</sequence>
<accession>A0A0M4N7A8</accession>
<evidence type="ECO:0000313" key="1">
    <source>
        <dbReference type="EMBL" id="ALE38602.1"/>
    </source>
</evidence>
<dbReference type="EMBL" id="CP012603">
    <property type="protein sequence ID" value="ALE38602.1"/>
    <property type="molecule type" value="Genomic_DNA"/>
</dbReference>
<dbReference type="AlphaFoldDB" id="A0A0M4N7A8"/>
<protein>
    <submittedName>
        <fullName evidence="1">Uncharacterized protein</fullName>
    </submittedName>
</protein>
<proteinExistence type="predicted"/>
<dbReference type="PATRIC" id="fig|1279460.3.peg.1412"/>
<organism evidence="1">
    <name type="scientific">Leptospira interrogans serovar Hardjo str. Norma</name>
    <dbReference type="NCBI Taxonomy" id="1279460"/>
    <lineage>
        <taxon>Bacteria</taxon>
        <taxon>Pseudomonadati</taxon>
        <taxon>Spirochaetota</taxon>
        <taxon>Spirochaetia</taxon>
        <taxon>Leptospirales</taxon>
        <taxon>Leptospiraceae</taxon>
        <taxon>Leptospira</taxon>
    </lineage>
</organism>
<evidence type="ECO:0000313" key="2">
    <source>
        <dbReference type="Proteomes" id="UP000056502"/>
    </source>
</evidence>
<dbReference type="Proteomes" id="UP000056502">
    <property type="component" value="Chromosome I"/>
</dbReference>
<gene>
    <name evidence="1" type="ORF">G436_1401</name>
</gene>
<dbReference type="AntiFam" id="ANF00053">
    <property type="entry name" value="Translation of DNA repeat"/>
</dbReference>